<keyword evidence="3" id="KW-0418">Kinase</keyword>
<evidence type="ECO:0000313" key="4">
    <source>
        <dbReference type="Proteomes" id="UP000198891"/>
    </source>
</evidence>
<dbReference type="InterPro" id="IPR043129">
    <property type="entry name" value="ATPase_NBD"/>
</dbReference>
<dbReference type="Gene3D" id="1.10.10.10">
    <property type="entry name" value="Winged helix-like DNA-binding domain superfamily/Winged helix DNA-binding domain"/>
    <property type="match status" value="1"/>
</dbReference>
<protein>
    <submittedName>
        <fullName evidence="3">Sugar kinase of the NBD/HSP70 family, may contain an N-terminal HTH domain</fullName>
    </submittedName>
</protein>
<name>A0A1H3U137_9MICO</name>
<accession>A0A1H3U137</accession>
<evidence type="ECO:0000313" key="3">
    <source>
        <dbReference type="EMBL" id="SDZ56224.1"/>
    </source>
</evidence>
<keyword evidence="4" id="KW-1185">Reference proteome</keyword>
<dbReference type="InterPro" id="IPR000600">
    <property type="entry name" value="ROK"/>
</dbReference>
<dbReference type="AlphaFoldDB" id="A0A1H3U137"/>
<dbReference type="EMBL" id="FNPZ01000010">
    <property type="protein sequence ID" value="SDZ56224.1"/>
    <property type="molecule type" value="Genomic_DNA"/>
</dbReference>
<dbReference type="PANTHER" id="PTHR18964">
    <property type="entry name" value="ROK (REPRESSOR, ORF, KINASE) FAMILY"/>
    <property type="match status" value="1"/>
</dbReference>
<dbReference type="Pfam" id="PF12802">
    <property type="entry name" value="MarR_2"/>
    <property type="match status" value="1"/>
</dbReference>
<sequence length="425" mass="45016">MNLPATELSELPLRLEQPDFPARPDHAVLLSATARMVADGSAVTKADITRTLDIARSTANVVVDDLLERGLIERAGNSEASGRGRPGERLVIAPSFGTVLVADIGNRSTRVCVSDLSQQVRAARSLDIGFEDAPDQVLAAVIAALDDALDSSDCDPALVRCVAVGLPASIDIRSLPPVIRRPTNSLWDGFPVTHHLSRHFECPVILENDANLRAIAESRILPAHQLPLIYIKMGTGVGGGIIGREGRLQRGADGAAGEIGHIQVHSALEIRCSCGKYGCLQAIASESALLERIRSRTGENPSATTESNLTERLRSGDLVTAEVMHESALAIGEVVAALVQFHNPARVVLGGALIEANEETLAVVRSIVYRSAHPLATRNLYLGQSLLGRDGALIGGVISAIEHALSPDRISSARPGESKITFTEG</sequence>
<dbReference type="GO" id="GO:0003700">
    <property type="term" value="F:DNA-binding transcription factor activity"/>
    <property type="evidence" value="ECO:0007669"/>
    <property type="project" value="InterPro"/>
</dbReference>
<dbReference type="RefSeq" id="WP_092558358.1">
    <property type="nucleotide sequence ID" value="NZ_FNPZ01000010.1"/>
</dbReference>
<gene>
    <name evidence="3" type="ORF">SAMN05216554_0004</name>
</gene>
<organism evidence="3 4">
    <name type="scientific">Herbiconiux ginsengi</name>
    <dbReference type="NCBI Taxonomy" id="381665"/>
    <lineage>
        <taxon>Bacteria</taxon>
        <taxon>Bacillati</taxon>
        <taxon>Actinomycetota</taxon>
        <taxon>Actinomycetes</taxon>
        <taxon>Micrococcales</taxon>
        <taxon>Microbacteriaceae</taxon>
        <taxon>Herbiconiux</taxon>
    </lineage>
</organism>
<comment type="similarity">
    <text evidence="1">Belongs to the ROK (NagC/XylR) family.</text>
</comment>
<evidence type="ECO:0000259" key="2">
    <source>
        <dbReference type="Pfam" id="PF12802"/>
    </source>
</evidence>
<dbReference type="SUPFAM" id="SSF53067">
    <property type="entry name" value="Actin-like ATPase domain"/>
    <property type="match status" value="1"/>
</dbReference>
<dbReference type="GO" id="GO:0016301">
    <property type="term" value="F:kinase activity"/>
    <property type="evidence" value="ECO:0007669"/>
    <property type="project" value="UniProtKB-KW"/>
</dbReference>
<dbReference type="InterPro" id="IPR000835">
    <property type="entry name" value="HTH_MarR-typ"/>
</dbReference>
<evidence type="ECO:0000256" key="1">
    <source>
        <dbReference type="ARBA" id="ARBA00006479"/>
    </source>
</evidence>
<reference evidence="3 4" key="1">
    <citation type="submission" date="2016-10" db="EMBL/GenBank/DDBJ databases">
        <authorList>
            <person name="de Groot N.N."/>
        </authorList>
    </citation>
    <scope>NUCLEOTIDE SEQUENCE [LARGE SCALE GENOMIC DNA]</scope>
    <source>
        <strain evidence="3 4">CGMCC 4.3491</strain>
    </source>
</reference>
<feature type="domain" description="HTH marR-type" evidence="2">
    <location>
        <begin position="30"/>
        <end position="80"/>
    </location>
</feature>
<dbReference type="InterPro" id="IPR036390">
    <property type="entry name" value="WH_DNA-bd_sf"/>
</dbReference>
<dbReference type="Gene3D" id="3.30.420.40">
    <property type="match status" value="2"/>
</dbReference>
<dbReference type="InterPro" id="IPR036388">
    <property type="entry name" value="WH-like_DNA-bd_sf"/>
</dbReference>
<dbReference type="Pfam" id="PF00480">
    <property type="entry name" value="ROK"/>
    <property type="match status" value="1"/>
</dbReference>
<dbReference type="SUPFAM" id="SSF46785">
    <property type="entry name" value="Winged helix' DNA-binding domain"/>
    <property type="match status" value="1"/>
</dbReference>
<dbReference type="OrthoDB" id="3189808at2"/>
<dbReference type="PANTHER" id="PTHR18964:SF173">
    <property type="entry name" value="GLUCOKINASE"/>
    <property type="match status" value="1"/>
</dbReference>
<keyword evidence="3" id="KW-0808">Transferase</keyword>
<dbReference type="Proteomes" id="UP000198891">
    <property type="component" value="Unassembled WGS sequence"/>
</dbReference>
<dbReference type="STRING" id="381665.SAMN05216554_0004"/>
<proteinExistence type="inferred from homology"/>